<protein>
    <submittedName>
        <fullName evidence="2">Uncharacterized protein</fullName>
    </submittedName>
</protein>
<dbReference type="EMBL" id="AFNH02000773">
    <property type="protein sequence ID" value="EZG56507.1"/>
    <property type="molecule type" value="Genomic_DNA"/>
</dbReference>
<reference evidence="2" key="1">
    <citation type="submission" date="2013-12" db="EMBL/GenBank/DDBJ databases">
        <authorList>
            <person name="Omoto C.K."/>
            <person name="Sibley D."/>
            <person name="Venepally P."/>
            <person name="Hadjithomas M."/>
            <person name="Karamycheva S."/>
            <person name="Brunk B."/>
            <person name="Roos D."/>
            <person name="Caler E."/>
            <person name="Lorenzi H."/>
        </authorList>
    </citation>
    <scope>NUCLEOTIDE SEQUENCE</scope>
</reference>
<name>A0A023B4A4_GRENI</name>
<dbReference type="GeneID" id="22913666"/>
<feature type="compositionally biased region" description="Gly residues" evidence="1">
    <location>
        <begin position="46"/>
        <end position="61"/>
    </location>
</feature>
<feature type="region of interest" description="Disordered" evidence="1">
    <location>
        <begin position="37"/>
        <end position="65"/>
    </location>
</feature>
<evidence type="ECO:0000313" key="3">
    <source>
        <dbReference type="Proteomes" id="UP000019763"/>
    </source>
</evidence>
<comment type="caution">
    <text evidence="2">The sequence shown here is derived from an EMBL/GenBank/DDBJ whole genome shotgun (WGS) entry which is preliminary data.</text>
</comment>
<keyword evidence="3" id="KW-1185">Reference proteome</keyword>
<dbReference type="RefSeq" id="XP_011131246.1">
    <property type="nucleotide sequence ID" value="XM_011132944.1"/>
</dbReference>
<accession>A0A023B4A4</accession>
<sequence length="471" mass="52073">MVAKWDIVAKSWWEEELLSKKSKSQAATKLPAGASFMAVGSPVGPASGGPAPGGPASGGEQVGAARSISATGTGVLRTSIYERLYQDFLGRQKKQQEVEAAKAQARVEQAAAEVAPKYVDLDPGENADRQRTRVLLLRKEHSQLHHSLQDLRQLEKEREPLLKWRPLRPTAVTEIPKNHPLLEELDFLGSPSANAPAIRSLIANHNEAVVKEIIQVLKDAKSKQKDILAGAQEIDVYQQLKLREVRKQADELVDRVLHAIMEEEGLLHTELMHKTDYPVNGGVNNGGGSKGCPCARSHEGTPCSNSCCSAAQTCSCPRSYYGWSYDVSLGPLVVNRIRTFLAKSGKVEDLVAARRQVLSDTLLLHVHNLAEAFRLDIHVRDLMAELRIPRLHIRGFSYDLPELMKQQDWYNRLGSSTSLRNNHLINKSVKEILHQAIQDLVPPHLAKNTATQPNSPESKPKSLLESDMLLC</sequence>
<organism evidence="2 3">
    <name type="scientific">Gregarina niphandrodes</name>
    <name type="common">Septate eugregarine</name>
    <dbReference type="NCBI Taxonomy" id="110365"/>
    <lineage>
        <taxon>Eukaryota</taxon>
        <taxon>Sar</taxon>
        <taxon>Alveolata</taxon>
        <taxon>Apicomplexa</taxon>
        <taxon>Conoidasida</taxon>
        <taxon>Gregarinasina</taxon>
        <taxon>Eugregarinorida</taxon>
        <taxon>Gregarinidae</taxon>
        <taxon>Gregarina</taxon>
    </lineage>
</organism>
<dbReference type="Proteomes" id="UP000019763">
    <property type="component" value="Unassembled WGS sequence"/>
</dbReference>
<evidence type="ECO:0000256" key="1">
    <source>
        <dbReference type="SAM" id="MobiDB-lite"/>
    </source>
</evidence>
<proteinExistence type="predicted"/>
<evidence type="ECO:0000313" key="2">
    <source>
        <dbReference type="EMBL" id="EZG56507.1"/>
    </source>
</evidence>
<dbReference type="AlphaFoldDB" id="A0A023B4A4"/>
<gene>
    <name evidence="2" type="ORF">GNI_103380</name>
</gene>
<dbReference type="VEuPathDB" id="CryptoDB:GNI_103380"/>